<evidence type="ECO:0000256" key="1">
    <source>
        <dbReference type="ARBA" id="ARBA00006987"/>
    </source>
</evidence>
<dbReference type="Pfam" id="PF03401">
    <property type="entry name" value="TctC"/>
    <property type="match status" value="1"/>
</dbReference>
<dbReference type="Gene3D" id="3.40.190.150">
    <property type="entry name" value="Bordetella uptake gene, domain 1"/>
    <property type="match status" value="1"/>
</dbReference>
<dbReference type="EMBL" id="OVTA01000039">
    <property type="protein sequence ID" value="SPS00592.1"/>
    <property type="molecule type" value="Genomic_DNA"/>
</dbReference>
<proteinExistence type="inferred from homology"/>
<feature type="signal peptide" evidence="3">
    <location>
        <begin position="1"/>
        <end position="47"/>
    </location>
</feature>
<protein>
    <recommendedName>
        <fullName evidence="6">Extra-cytoplasmic solute receptor</fullName>
    </recommendedName>
</protein>
<comment type="similarity">
    <text evidence="1">Belongs to the UPF0065 (bug) family.</text>
</comment>
<dbReference type="PANTHER" id="PTHR42928">
    <property type="entry name" value="TRICARBOXYLATE-BINDING PROTEIN"/>
    <property type="match status" value="1"/>
</dbReference>
<evidence type="ECO:0000256" key="3">
    <source>
        <dbReference type="SAM" id="SignalP"/>
    </source>
</evidence>
<dbReference type="CDD" id="cd07012">
    <property type="entry name" value="PBP2_Bug_TTT"/>
    <property type="match status" value="1"/>
</dbReference>
<keyword evidence="3" id="KW-0732">Signal</keyword>
<dbReference type="InterPro" id="IPR042100">
    <property type="entry name" value="Bug_dom1"/>
</dbReference>
<reference evidence="4 5" key="1">
    <citation type="submission" date="2018-01" db="EMBL/GenBank/DDBJ databases">
        <authorList>
            <person name="Gaut B.S."/>
            <person name="Morton B.R."/>
            <person name="Clegg M.T."/>
            <person name="Duvall M.R."/>
        </authorList>
    </citation>
    <scope>NUCLEOTIDE SEQUENCE [LARGE SCALE GENOMIC DNA]</scope>
    <source>
        <strain evidence="4">Cupriavidus taiwanensis cmp 52</strain>
    </source>
</reference>
<dbReference type="InterPro" id="IPR005064">
    <property type="entry name" value="BUG"/>
</dbReference>
<sequence>MYRHARPLRRNGDSNMSSQHTGARRTRATRAALAAALILAGAASAHAEATYPSKPIRMVLPSGAGTVTDQTARLVAERLTAGLKQPVVVDNRPGANGIIASETVARAAPDGYTLLFTYAATMTVNPWTTPSLPYDPVRDFTPIARPSQPGGNLLAVSAEVPVRSLQELIAYARASKTELAYCSWGVGSGGHLAMEYLKAKAGIHLRHIPYKTATQCSNDLAAGHVTIGITDAISSVPHLKSGRIRGIAVSGPERLLTAPDVPTMSQQGVPFQQASWVAIFGPKGVPAPIVERLNAEVNRILQTPADRAKFAAMNLQPAAPSSPADLGKLLSADLAAWGEVVKVAGLQAK</sequence>
<accession>A0A375J791</accession>
<dbReference type="SUPFAM" id="SSF53850">
    <property type="entry name" value="Periplasmic binding protein-like II"/>
    <property type="match status" value="1"/>
</dbReference>
<evidence type="ECO:0000313" key="4">
    <source>
        <dbReference type="EMBL" id="SPS00592.1"/>
    </source>
</evidence>
<dbReference type="PANTHER" id="PTHR42928:SF5">
    <property type="entry name" value="BLR1237 PROTEIN"/>
    <property type="match status" value="1"/>
</dbReference>
<dbReference type="Proteomes" id="UP000256805">
    <property type="component" value="Unassembled WGS sequence"/>
</dbReference>
<evidence type="ECO:0000313" key="5">
    <source>
        <dbReference type="Proteomes" id="UP000256805"/>
    </source>
</evidence>
<gene>
    <name evidence="4" type="ORF">CBM2634_B160478</name>
</gene>
<organism evidence="4 5">
    <name type="scientific">Cupriavidus taiwanensis</name>
    <dbReference type="NCBI Taxonomy" id="164546"/>
    <lineage>
        <taxon>Bacteria</taxon>
        <taxon>Pseudomonadati</taxon>
        <taxon>Pseudomonadota</taxon>
        <taxon>Betaproteobacteria</taxon>
        <taxon>Burkholderiales</taxon>
        <taxon>Burkholderiaceae</taxon>
        <taxon>Cupriavidus</taxon>
    </lineage>
</organism>
<dbReference type="PIRSF" id="PIRSF017082">
    <property type="entry name" value="YflP"/>
    <property type="match status" value="1"/>
</dbReference>
<dbReference type="AlphaFoldDB" id="A0A375J791"/>
<feature type="region of interest" description="Disordered" evidence="2">
    <location>
        <begin position="1"/>
        <end position="26"/>
    </location>
</feature>
<dbReference type="Gene3D" id="3.40.190.10">
    <property type="entry name" value="Periplasmic binding protein-like II"/>
    <property type="match status" value="1"/>
</dbReference>
<feature type="chain" id="PRO_5016969536" description="Extra-cytoplasmic solute receptor" evidence="3">
    <location>
        <begin position="48"/>
        <end position="349"/>
    </location>
</feature>
<evidence type="ECO:0008006" key="6">
    <source>
        <dbReference type="Google" id="ProtNLM"/>
    </source>
</evidence>
<evidence type="ECO:0000256" key="2">
    <source>
        <dbReference type="SAM" id="MobiDB-lite"/>
    </source>
</evidence>
<name>A0A375J791_9BURK</name>